<dbReference type="PANTHER" id="PTHR28027:SF2">
    <property type="entry name" value="TRANSCRIPTIONAL REGULATOR MIT1"/>
    <property type="match status" value="1"/>
</dbReference>
<dbReference type="OrthoDB" id="5319641at2759"/>
<feature type="compositionally biased region" description="Polar residues" evidence="2">
    <location>
        <begin position="109"/>
        <end position="127"/>
    </location>
</feature>
<dbReference type="PANTHER" id="PTHR28027">
    <property type="entry name" value="TRANSCRIPTIONAL REGULATOR MIT1"/>
    <property type="match status" value="1"/>
</dbReference>
<comment type="similarity">
    <text evidence="1">Belongs to the MIT1/WOR1 family.</text>
</comment>
<accession>A0A9P8WAK1</accession>
<dbReference type="AlphaFoldDB" id="A0A9P8WAK1"/>
<feature type="compositionally biased region" description="Polar residues" evidence="2">
    <location>
        <begin position="442"/>
        <end position="452"/>
    </location>
</feature>
<sequence>MSNPLVPTFEGYISSTIDALVLFEACLSGQLTHVPRRPHDRERQDLIKSGYVFIYEEHASGIKRWTDGVSWSPSRILNNFLIYRELEKPFPPGEKKRALKKIKKPQLGITKSDNNSRSTGTWNNVDLNGSPKDPERALIGSLVDSYPFKPGGLIKKTISVTFHGVPHHLVSYYSVADVQSGRLTTPTKHHTLCNTVPRTELLMGQNFRSPIDETEVGDDRYTIQPVYSMGMDYGPGASVLQRAMSVPSFQSHLPPHYAAAPAHFGFQSHTHQLPPPQASAHQQHHGYANQMAPSPSPVQYQPLSQSNYSLDPSRGANRYPTAAAMAQEFPRNMPTQDMPRRHSTFEVHQHPDLSGMPMMSSSAYNYLPQRAVPLAAGHEHSFSSPRQIKGEPSEADNGTSQQFLEENKSYELDENTGSWNFDTIDGGQGLDGNQEDQYYPPNGQNNGSWSQH</sequence>
<dbReference type="InterPro" id="IPR018608">
    <property type="entry name" value="Gti1/Pac2"/>
</dbReference>
<dbReference type="EMBL" id="JAGPYM010000006">
    <property type="protein sequence ID" value="KAH6893589.1"/>
    <property type="molecule type" value="Genomic_DNA"/>
</dbReference>
<name>A0A9P8WAK1_9HYPO</name>
<keyword evidence="4" id="KW-1185">Reference proteome</keyword>
<organism evidence="3 4">
    <name type="scientific">Thelonectria olida</name>
    <dbReference type="NCBI Taxonomy" id="1576542"/>
    <lineage>
        <taxon>Eukaryota</taxon>
        <taxon>Fungi</taxon>
        <taxon>Dikarya</taxon>
        <taxon>Ascomycota</taxon>
        <taxon>Pezizomycotina</taxon>
        <taxon>Sordariomycetes</taxon>
        <taxon>Hypocreomycetidae</taxon>
        <taxon>Hypocreales</taxon>
        <taxon>Nectriaceae</taxon>
        <taxon>Thelonectria</taxon>
    </lineage>
</organism>
<feature type="region of interest" description="Disordered" evidence="2">
    <location>
        <begin position="376"/>
        <end position="452"/>
    </location>
</feature>
<evidence type="ECO:0000313" key="3">
    <source>
        <dbReference type="EMBL" id="KAH6893589.1"/>
    </source>
</evidence>
<evidence type="ECO:0000256" key="2">
    <source>
        <dbReference type="SAM" id="MobiDB-lite"/>
    </source>
</evidence>
<evidence type="ECO:0000313" key="4">
    <source>
        <dbReference type="Proteomes" id="UP000777438"/>
    </source>
</evidence>
<feature type="region of interest" description="Disordered" evidence="2">
    <location>
        <begin position="272"/>
        <end position="296"/>
    </location>
</feature>
<dbReference type="GO" id="GO:0003677">
    <property type="term" value="F:DNA binding"/>
    <property type="evidence" value="ECO:0007669"/>
    <property type="project" value="TreeGrafter"/>
</dbReference>
<gene>
    <name evidence="3" type="ORF">B0T10DRAFT_277658</name>
</gene>
<proteinExistence type="inferred from homology"/>
<dbReference type="Proteomes" id="UP000777438">
    <property type="component" value="Unassembled WGS sequence"/>
</dbReference>
<evidence type="ECO:0000256" key="1">
    <source>
        <dbReference type="ARBA" id="ARBA00008359"/>
    </source>
</evidence>
<dbReference type="Pfam" id="PF09729">
    <property type="entry name" value="Gti1_Pac2"/>
    <property type="match status" value="1"/>
</dbReference>
<feature type="region of interest" description="Disordered" evidence="2">
    <location>
        <begin position="108"/>
        <end position="129"/>
    </location>
</feature>
<protein>
    <submittedName>
        <fullName evidence="3">Gti1/Pac2 family protein</fullName>
    </submittedName>
</protein>
<comment type="caution">
    <text evidence="3">The sequence shown here is derived from an EMBL/GenBank/DDBJ whole genome shotgun (WGS) entry which is preliminary data.</text>
</comment>
<reference evidence="3 4" key="1">
    <citation type="journal article" date="2021" name="Nat. Commun.">
        <title>Genetic determinants of endophytism in the Arabidopsis root mycobiome.</title>
        <authorList>
            <person name="Mesny F."/>
            <person name="Miyauchi S."/>
            <person name="Thiergart T."/>
            <person name="Pickel B."/>
            <person name="Atanasova L."/>
            <person name="Karlsson M."/>
            <person name="Huettel B."/>
            <person name="Barry K.W."/>
            <person name="Haridas S."/>
            <person name="Chen C."/>
            <person name="Bauer D."/>
            <person name="Andreopoulos W."/>
            <person name="Pangilinan J."/>
            <person name="LaButti K."/>
            <person name="Riley R."/>
            <person name="Lipzen A."/>
            <person name="Clum A."/>
            <person name="Drula E."/>
            <person name="Henrissat B."/>
            <person name="Kohler A."/>
            <person name="Grigoriev I.V."/>
            <person name="Martin F.M."/>
            <person name="Hacquard S."/>
        </authorList>
    </citation>
    <scope>NUCLEOTIDE SEQUENCE [LARGE SCALE GENOMIC DNA]</scope>
    <source>
        <strain evidence="3 4">MPI-CAGE-CH-0241</strain>
    </source>
</reference>